<comment type="caution">
    <text evidence="1">The sequence shown here is derived from an EMBL/GenBank/DDBJ whole genome shotgun (WGS) entry which is preliminary data.</text>
</comment>
<evidence type="ECO:0000313" key="1">
    <source>
        <dbReference type="EMBL" id="PIL21023.1"/>
    </source>
</evidence>
<evidence type="ECO:0008006" key="3">
    <source>
        <dbReference type="Google" id="ProtNLM"/>
    </source>
</evidence>
<keyword evidence="2" id="KW-1185">Reference proteome</keyword>
<name>A0A2G8RHQ6_9RHOB</name>
<dbReference type="InterPro" id="IPR052183">
    <property type="entry name" value="IS_Transposase"/>
</dbReference>
<evidence type="ECO:0000313" key="2">
    <source>
        <dbReference type="Proteomes" id="UP000231259"/>
    </source>
</evidence>
<dbReference type="EMBL" id="AWWI01000048">
    <property type="protein sequence ID" value="PIL21023.1"/>
    <property type="molecule type" value="Genomic_DNA"/>
</dbReference>
<gene>
    <name evidence="1" type="ORF">P775_06550</name>
</gene>
<accession>A0A2G8RHQ6</accession>
<dbReference type="PANTHER" id="PTHR35528:SF3">
    <property type="entry name" value="BLL1675 PROTEIN"/>
    <property type="match status" value="1"/>
</dbReference>
<protein>
    <recommendedName>
        <fullName evidence="3">DDE domain-containing protein</fullName>
    </recommendedName>
</protein>
<organism evidence="1 2">
    <name type="scientific">Puniceibacterium antarcticum</name>
    <dbReference type="NCBI Taxonomy" id="1206336"/>
    <lineage>
        <taxon>Bacteria</taxon>
        <taxon>Pseudomonadati</taxon>
        <taxon>Pseudomonadota</taxon>
        <taxon>Alphaproteobacteria</taxon>
        <taxon>Rhodobacterales</taxon>
        <taxon>Paracoccaceae</taxon>
        <taxon>Puniceibacterium</taxon>
    </lineage>
</organism>
<reference evidence="1 2" key="1">
    <citation type="submission" date="2013-09" db="EMBL/GenBank/DDBJ databases">
        <title>Genome sequencing of Phaeobacter antarcticus sp. nov. SM1211.</title>
        <authorList>
            <person name="Zhang X.-Y."/>
            <person name="Liu C."/>
            <person name="Chen X.-L."/>
            <person name="Xie B.-B."/>
            <person name="Qin Q.-L."/>
            <person name="Rong J.-C."/>
            <person name="Zhang Y.-Z."/>
        </authorList>
    </citation>
    <scope>NUCLEOTIDE SEQUENCE [LARGE SCALE GENOMIC DNA]</scope>
    <source>
        <strain evidence="1 2">SM1211</strain>
    </source>
</reference>
<dbReference type="PANTHER" id="PTHR35528">
    <property type="entry name" value="BLL1675 PROTEIN"/>
    <property type="match status" value="1"/>
</dbReference>
<sequence length="110" mass="12670">MPDWSPAAANRESSLRSYGAALRKVALDVDHRAYKGFINRIEGSHRPTRKREKIQDRFKSARKAKRFLTLHYETANLFRAIRHKMTATSYCQNCTNAFYCWSKCAAALVA</sequence>
<proteinExistence type="predicted"/>
<dbReference type="AlphaFoldDB" id="A0A2G8RHQ6"/>
<dbReference type="Proteomes" id="UP000231259">
    <property type="component" value="Unassembled WGS sequence"/>
</dbReference>